<accession>A0A8G1QS05</accession>
<feature type="non-terminal residue" evidence="1">
    <location>
        <position position="1"/>
    </location>
</feature>
<protein>
    <submittedName>
        <fullName evidence="1">Uncharacterized protein</fullName>
    </submittedName>
</protein>
<gene>
    <name evidence="1" type="ORF">BO85DRAFT_454532</name>
</gene>
<keyword evidence="2" id="KW-1185">Reference proteome</keyword>
<dbReference type="RefSeq" id="XP_025509778.1">
    <property type="nucleotide sequence ID" value="XM_025661309.1"/>
</dbReference>
<name>A0A8G1QS05_9EURO</name>
<dbReference type="GeneID" id="37164711"/>
<sequence>MRYSAAIVANLAGVCNSHTSMLSVLVQAIQATEISFALTSLKDCGASVSLHYTICYNFEITQALRGLQENVKS</sequence>
<organism evidence="1 2">
    <name type="scientific">Aspergillus piperis CBS 112811</name>
    <dbReference type="NCBI Taxonomy" id="1448313"/>
    <lineage>
        <taxon>Eukaryota</taxon>
        <taxon>Fungi</taxon>
        <taxon>Dikarya</taxon>
        <taxon>Ascomycota</taxon>
        <taxon>Pezizomycotina</taxon>
        <taxon>Eurotiomycetes</taxon>
        <taxon>Eurotiomycetidae</taxon>
        <taxon>Eurotiales</taxon>
        <taxon>Aspergillaceae</taxon>
        <taxon>Aspergillus</taxon>
        <taxon>Aspergillus subgen. Circumdati</taxon>
    </lineage>
</organism>
<reference evidence="1 2" key="1">
    <citation type="submission" date="2018-02" db="EMBL/GenBank/DDBJ databases">
        <title>The genomes of Aspergillus section Nigri reveals drivers in fungal speciation.</title>
        <authorList>
            <consortium name="DOE Joint Genome Institute"/>
            <person name="Vesth T.C."/>
            <person name="Nybo J."/>
            <person name="Theobald S."/>
            <person name="Brandl J."/>
            <person name="Frisvad J.C."/>
            <person name="Nielsen K.F."/>
            <person name="Lyhne E.K."/>
            <person name="Kogle M.E."/>
            <person name="Kuo A."/>
            <person name="Riley R."/>
            <person name="Clum A."/>
            <person name="Nolan M."/>
            <person name="Lipzen A."/>
            <person name="Salamov A."/>
            <person name="Henrissat B."/>
            <person name="Wiebenga A."/>
            <person name="De vries R.P."/>
            <person name="Grigoriev I.V."/>
            <person name="Mortensen U.H."/>
            <person name="Andersen M.R."/>
            <person name="Baker S.E."/>
        </authorList>
    </citation>
    <scope>NUCLEOTIDE SEQUENCE [LARGE SCALE GENOMIC DNA]</scope>
    <source>
        <strain evidence="1 2">CBS 112811</strain>
    </source>
</reference>
<dbReference type="AlphaFoldDB" id="A0A8G1QS05"/>
<evidence type="ECO:0000313" key="2">
    <source>
        <dbReference type="Proteomes" id="UP000249526"/>
    </source>
</evidence>
<dbReference type="Proteomes" id="UP000249526">
    <property type="component" value="Unassembled WGS sequence"/>
</dbReference>
<proteinExistence type="predicted"/>
<evidence type="ECO:0000313" key="1">
    <source>
        <dbReference type="EMBL" id="RAH51856.1"/>
    </source>
</evidence>
<dbReference type="EMBL" id="KZ825092">
    <property type="protein sequence ID" value="RAH51856.1"/>
    <property type="molecule type" value="Genomic_DNA"/>
</dbReference>